<dbReference type="InterPro" id="IPR029069">
    <property type="entry name" value="HotDog_dom_sf"/>
</dbReference>
<dbReference type="InterPro" id="IPR040170">
    <property type="entry name" value="Cytosol_ACT"/>
</dbReference>
<dbReference type="GO" id="GO:0052816">
    <property type="term" value="F:long-chain fatty acyl-CoA hydrolase activity"/>
    <property type="evidence" value="ECO:0007669"/>
    <property type="project" value="TreeGrafter"/>
</dbReference>
<evidence type="ECO:0000256" key="3">
    <source>
        <dbReference type="PROSITE-ProRule" id="PRU01106"/>
    </source>
</evidence>
<geneLocation type="plasmid" evidence="6 8">
    <name>24</name>
</geneLocation>
<evidence type="ECO:0000313" key="6">
    <source>
        <dbReference type="EMBL" id="VEH85990.1"/>
    </source>
</evidence>
<dbReference type="OrthoDB" id="9801856at2"/>
<dbReference type="InterPro" id="IPR006683">
    <property type="entry name" value="Thioestr_dom"/>
</dbReference>
<dbReference type="GO" id="GO:0009062">
    <property type="term" value="P:fatty acid catabolic process"/>
    <property type="evidence" value="ECO:0007669"/>
    <property type="project" value="TreeGrafter"/>
</dbReference>
<dbReference type="EMBL" id="LR134433">
    <property type="protein sequence ID" value="VEH85990.1"/>
    <property type="molecule type" value="Genomic_DNA"/>
</dbReference>
<reference evidence="6 8" key="2">
    <citation type="submission" date="2018-12" db="EMBL/GenBank/DDBJ databases">
        <authorList>
            <consortium name="Pathogen Informatics"/>
        </authorList>
    </citation>
    <scope>NUCLEOTIDE SEQUENCE [LARGE SCALE GENOMIC DNA]</scope>
    <source>
        <strain evidence="6 8">NCTC12735</strain>
        <plasmid evidence="8">24</plasmid>
    </source>
</reference>
<name>A0A0W0R3V1_9GAMM</name>
<dbReference type="EMBL" id="LNKA01000001">
    <property type="protein sequence ID" value="KTC65708.1"/>
    <property type="molecule type" value="Genomic_DNA"/>
</dbReference>
<dbReference type="Gene3D" id="3.10.129.10">
    <property type="entry name" value="Hotdog Thioesterase"/>
    <property type="match status" value="1"/>
</dbReference>
<dbReference type="PATRIC" id="fig|45056.6.peg.374"/>
<dbReference type="KEGG" id="ladl:NCTC12735_01635"/>
<dbReference type="InterPro" id="IPR033120">
    <property type="entry name" value="HOTDOG_ACOT"/>
</dbReference>
<protein>
    <submittedName>
        <fullName evidence="5">Acyl-CoA thioester hydrolase</fullName>
    </submittedName>
    <submittedName>
        <fullName evidence="6">Acyl-CoA thioesterase YciA</fullName>
        <ecNumber evidence="6">3.1.2.-</ecNumber>
    </submittedName>
</protein>
<evidence type="ECO:0000313" key="5">
    <source>
        <dbReference type="EMBL" id="KTC65708.1"/>
    </source>
</evidence>
<dbReference type="PANTHER" id="PTHR11049">
    <property type="entry name" value="ACYL COENZYME A THIOESTER HYDROLASE"/>
    <property type="match status" value="1"/>
</dbReference>
<keyword evidence="6" id="KW-0614">Plasmid</keyword>
<dbReference type="PROSITE" id="PS51770">
    <property type="entry name" value="HOTDOG_ACOT"/>
    <property type="match status" value="1"/>
</dbReference>
<dbReference type="Pfam" id="PF03061">
    <property type="entry name" value="4HBT"/>
    <property type="match status" value="1"/>
</dbReference>
<dbReference type="Proteomes" id="UP000054859">
    <property type="component" value="Unassembled WGS sequence"/>
</dbReference>
<evidence type="ECO:0000256" key="2">
    <source>
        <dbReference type="ARBA" id="ARBA00022801"/>
    </source>
</evidence>
<dbReference type="Proteomes" id="UP000281170">
    <property type="component" value="Plasmid 24"/>
</dbReference>
<dbReference type="GO" id="GO:0006637">
    <property type="term" value="P:acyl-CoA metabolic process"/>
    <property type="evidence" value="ECO:0007669"/>
    <property type="project" value="TreeGrafter"/>
</dbReference>
<dbReference type="EC" id="3.1.2.-" evidence="6"/>
<evidence type="ECO:0000259" key="4">
    <source>
        <dbReference type="PROSITE" id="PS51770"/>
    </source>
</evidence>
<keyword evidence="2 3" id="KW-0378">Hydrolase</keyword>
<evidence type="ECO:0000313" key="7">
    <source>
        <dbReference type="Proteomes" id="UP000054859"/>
    </source>
</evidence>
<sequence length="127" mass="13702">MDEDPRGEITIQALAMPADTNANGDIFGGWLVSQMDLAAGILAKKISKGRAVTVAINSMSFLRPVHVGDLISCHVKLLKIGNTSMDIAVEVWTENLATGNKSCVTKGTFIFVAIDENGKSRKIQRQE</sequence>
<dbReference type="AlphaFoldDB" id="A0A0W0R3V1"/>
<evidence type="ECO:0000256" key="1">
    <source>
        <dbReference type="ARBA" id="ARBA00010458"/>
    </source>
</evidence>
<dbReference type="PANTHER" id="PTHR11049:SF5">
    <property type="entry name" value="ACYL-COA THIOESTER HYDROLASE YCIA"/>
    <property type="match status" value="1"/>
</dbReference>
<proteinExistence type="inferred from homology"/>
<evidence type="ECO:0000313" key="8">
    <source>
        <dbReference type="Proteomes" id="UP000281170"/>
    </source>
</evidence>
<dbReference type="SUPFAM" id="SSF54637">
    <property type="entry name" value="Thioesterase/thiol ester dehydrase-isomerase"/>
    <property type="match status" value="1"/>
</dbReference>
<gene>
    <name evidence="5" type="primary">yciA</name>
    <name evidence="5" type="ORF">Lade_0366</name>
    <name evidence="6" type="ORF">NCTC12735_01635</name>
</gene>
<dbReference type="STRING" id="45056.Lade_0366"/>
<dbReference type="GO" id="GO:0005829">
    <property type="term" value="C:cytosol"/>
    <property type="evidence" value="ECO:0007669"/>
    <property type="project" value="TreeGrafter"/>
</dbReference>
<keyword evidence="7" id="KW-1185">Reference proteome</keyword>
<accession>A0A0W0R3V1</accession>
<dbReference type="CDD" id="cd03442">
    <property type="entry name" value="BFIT_BACH"/>
    <property type="match status" value="1"/>
</dbReference>
<reference evidence="5 7" key="1">
    <citation type="submission" date="2015-11" db="EMBL/GenBank/DDBJ databases">
        <title>Identification of large and diverse effector repertoires of 38 Legionella species.</title>
        <authorList>
            <person name="Burstein D."/>
            <person name="Amaro F."/>
            <person name="Zusman T."/>
            <person name="Lifshitz Z."/>
            <person name="Cohen O."/>
            <person name="Gilbert J.A."/>
            <person name="Pupko T."/>
            <person name="Shuman H.A."/>
            <person name="Segal G."/>
        </authorList>
    </citation>
    <scope>NUCLEOTIDE SEQUENCE [LARGE SCALE GENOMIC DNA]</scope>
    <source>
        <strain evidence="5 7">1762-AUS-E</strain>
    </source>
</reference>
<feature type="domain" description="HotDog ACOT-type" evidence="4">
    <location>
        <begin position="5"/>
        <end position="117"/>
    </location>
</feature>
<comment type="similarity">
    <text evidence="1">Belongs to the acyl coenzyme A hydrolase family.</text>
</comment>
<organism evidence="5 7">
    <name type="scientific">Legionella adelaidensis</name>
    <dbReference type="NCBI Taxonomy" id="45056"/>
    <lineage>
        <taxon>Bacteria</taxon>
        <taxon>Pseudomonadati</taxon>
        <taxon>Pseudomonadota</taxon>
        <taxon>Gammaproteobacteria</taxon>
        <taxon>Legionellales</taxon>
        <taxon>Legionellaceae</taxon>
        <taxon>Legionella</taxon>
    </lineage>
</organism>
<dbReference type="RefSeq" id="WP_058461443.1">
    <property type="nucleotide sequence ID" value="NZ_CAAAHS010000006.1"/>
</dbReference>